<dbReference type="KEGG" id="sbro:GQF42_01765"/>
<name>A0A6I6MPQ8_9ACTN</name>
<dbReference type="RefSeq" id="WP_158917028.1">
    <property type="nucleotide sequence ID" value="NZ_CP047020.1"/>
</dbReference>
<dbReference type="AlphaFoldDB" id="A0A6I6MPQ8"/>
<organism evidence="1 2">
    <name type="scientific">Streptomyces broussonetiae</name>
    <dbReference type="NCBI Taxonomy" id="2686304"/>
    <lineage>
        <taxon>Bacteria</taxon>
        <taxon>Bacillati</taxon>
        <taxon>Actinomycetota</taxon>
        <taxon>Actinomycetes</taxon>
        <taxon>Kitasatosporales</taxon>
        <taxon>Streptomycetaceae</taxon>
        <taxon>Streptomyces</taxon>
    </lineage>
</organism>
<evidence type="ECO:0000313" key="2">
    <source>
        <dbReference type="Proteomes" id="UP000436138"/>
    </source>
</evidence>
<proteinExistence type="predicted"/>
<dbReference type="Proteomes" id="UP000436138">
    <property type="component" value="Chromosome"/>
</dbReference>
<accession>A0A6I6MPQ8</accession>
<dbReference type="EMBL" id="CP047020">
    <property type="protein sequence ID" value="QHA02223.1"/>
    <property type="molecule type" value="Genomic_DNA"/>
</dbReference>
<sequence length="63" mass="6575">MSPIVPSLPPHLVQLGFDYVLAVETGDDAATARLAPEVQQLPGLLPGIAEPIVFPVTALPDDT</sequence>
<evidence type="ECO:0000313" key="1">
    <source>
        <dbReference type="EMBL" id="QHA02223.1"/>
    </source>
</evidence>
<reference evidence="1 2" key="1">
    <citation type="submission" date="2019-12" db="EMBL/GenBank/DDBJ databases">
        <title>Streptomyces sp. strain T44 isolated from rhizosphere soil of Broussonetia papyrifera.</title>
        <authorList>
            <person name="Mo P."/>
        </authorList>
    </citation>
    <scope>NUCLEOTIDE SEQUENCE [LARGE SCALE GENOMIC DNA]</scope>
    <source>
        <strain evidence="1 2">T44</strain>
    </source>
</reference>
<protein>
    <submittedName>
        <fullName evidence="1">Uncharacterized protein</fullName>
    </submittedName>
</protein>
<gene>
    <name evidence="1" type="ORF">GQF42_01765</name>
</gene>
<keyword evidence="2" id="KW-1185">Reference proteome</keyword>